<keyword evidence="8 12" id="KW-0067">ATP-binding</keyword>
<dbReference type="CDD" id="cd00200">
    <property type="entry name" value="WD40"/>
    <property type="match status" value="1"/>
</dbReference>
<dbReference type="SUPFAM" id="SSF56112">
    <property type="entry name" value="Protein kinase-like (PK-like)"/>
    <property type="match status" value="1"/>
</dbReference>
<evidence type="ECO:0000256" key="1">
    <source>
        <dbReference type="ARBA" id="ARBA00012513"/>
    </source>
</evidence>
<evidence type="ECO:0000256" key="8">
    <source>
        <dbReference type="ARBA" id="ARBA00022840"/>
    </source>
</evidence>
<feature type="binding site" evidence="12">
    <location>
        <position position="95"/>
    </location>
    <ligand>
        <name>ATP</name>
        <dbReference type="ChEBI" id="CHEBI:30616"/>
    </ligand>
</feature>
<dbReference type="InterPro" id="IPR001680">
    <property type="entry name" value="WD40_rpt"/>
</dbReference>
<dbReference type="AlphaFoldDB" id="A0A2A8CZE9"/>
<comment type="caution">
    <text evidence="15">The sequence shown here is derived from an EMBL/GenBank/DDBJ whole genome shotgun (WGS) entry which is preliminary data.</text>
</comment>
<dbReference type="SUPFAM" id="SSF50978">
    <property type="entry name" value="WD40 repeat-like"/>
    <property type="match status" value="1"/>
</dbReference>
<dbReference type="Gene3D" id="3.30.200.20">
    <property type="entry name" value="Phosphorylase Kinase, domain 1"/>
    <property type="match status" value="1"/>
</dbReference>
<evidence type="ECO:0000256" key="11">
    <source>
        <dbReference type="PROSITE-ProRule" id="PRU00221"/>
    </source>
</evidence>
<evidence type="ECO:0000313" key="15">
    <source>
        <dbReference type="EMBL" id="PEN13981.1"/>
    </source>
</evidence>
<dbReference type="InterPro" id="IPR020472">
    <property type="entry name" value="WD40_PAC1"/>
</dbReference>
<comment type="catalytic activity">
    <reaction evidence="9">
        <text>L-threonyl-[protein] + ATP = O-phospho-L-threonyl-[protein] + ADP + H(+)</text>
        <dbReference type="Rhea" id="RHEA:46608"/>
        <dbReference type="Rhea" id="RHEA-COMP:11060"/>
        <dbReference type="Rhea" id="RHEA-COMP:11605"/>
        <dbReference type="ChEBI" id="CHEBI:15378"/>
        <dbReference type="ChEBI" id="CHEBI:30013"/>
        <dbReference type="ChEBI" id="CHEBI:30616"/>
        <dbReference type="ChEBI" id="CHEBI:61977"/>
        <dbReference type="ChEBI" id="CHEBI:456216"/>
        <dbReference type="EC" id="2.7.11.1"/>
    </reaction>
</comment>
<evidence type="ECO:0000256" key="5">
    <source>
        <dbReference type="ARBA" id="ARBA00022737"/>
    </source>
</evidence>
<dbReference type="EMBL" id="PDEQ01000003">
    <property type="protein sequence ID" value="PEN13981.1"/>
    <property type="molecule type" value="Genomic_DNA"/>
</dbReference>
<keyword evidence="3 11" id="KW-0853">WD repeat</keyword>
<dbReference type="InterPro" id="IPR015943">
    <property type="entry name" value="WD40/YVTN_repeat-like_dom_sf"/>
</dbReference>
<dbReference type="PRINTS" id="PR00320">
    <property type="entry name" value="GPROTEINBRPT"/>
</dbReference>
<dbReference type="OrthoDB" id="269774at2"/>
<feature type="repeat" description="WD" evidence="11">
    <location>
        <begin position="595"/>
        <end position="629"/>
    </location>
</feature>
<evidence type="ECO:0000256" key="6">
    <source>
        <dbReference type="ARBA" id="ARBA00022741"/>
    </source>
</evidence>
<evidence type="ECO:0000256" key="12">
    <source>
        <dbReference type="PROSITE-ProRule" id="PRU10141"/>
    </source>
</evidence>
<dbReference type="PANTHER" id="PTHR19879:SF9">
    <property type="entry name" value="TRANSCRIPTION INITIATION FACTOR TFIID SUBUNIT 5"/>
    <property type="match status" value="1"/>
</dbReference>
<feature type="repeat" description="WD" evidence="11">
    <location>
        <begin position="630"/>
        <end position="671"/>
    </location>
</feature>
<keyword evidence="6 12" id="KW-0547">Nucleotide-binding</keyword>
<dbReference type="EC" id="2.7.11.1" evidence="1"/>
<dbReference type="Proteomes" id="UP000220102">
    <property type="component" value="Unassembled WGS sequence"/>
</dbReference>
<dbReference type="FunFam" id="3.30.200.20:FF:000035">
    <property type="entry name" value="Serine/threonine protein kinase Stk1"/>
    <property type="match status" value="1"/>
</dbReference>
<dbReference type="FunFam" id="1.10.510.10:FF:000021">
    <property type="entry name" value="Serine/threonine protein kinase"/>
    <property type="match status" value="1"/>
</dbReference>
<comment type="catalytic activity">
    <reaction evidence="10">
        <text>L-seryl-[protein] + ATP = O-phospho-L-seryl-[protein] + ADP + H(+)</text>
        <dbReference type="Rhea" id="RHEA:17989"/>
        <dbReference type="Rhea" id="RHEA-COMP:9863"/>
        <dbReference type="Rhea" id="RHEA-COMP:11604"/>
        <dbReference type="ChEBI" id="CHEBI:15378"/>
        <dbReference type="ChEBI" id="CHEBI:29999"/>
        <dbReference type="ChEBI" id="CHEBI:30616"/>
        <dbReference type="ChEBI" id="CHEBI:83421"/>
        <dbReference type="ChEBI" id="CHEBI:456216"/>
        <dbReference type="EC" id="2.7.11.1"/>
    </reaction>
</comment>
<dbReference type="SMART" id="SM00320">
    <property type="entry name" value="WD40"/>
    <property type="match status" value="7"/>
</dbReference>
<dbReference type="PROSITE" id="PS50011">
    <property type="entry name" value="PROTEIN_KINASE_DOM"/>
    <property type="match status" value="1"/>
</dbReference>
<dbReference type="InterPro" id="IPR000719">
    <property type="entry name" value="Prot_kinase_dom"/>
</dbReference>
<evidence type="ECO:0000256" key="9">
    <source>
        <dbReference type="ARBA" id="ARBA00047899"/>
    </source>
</evidence>
<feature type="repeat" description="WD" evidence="11">
    <location>
        <begin position="457"/>
        <end position="498"/>
    </location>
</feature>
<accession>A0A2A8CZE9</accession>
<dbReference type="Gene3D" id="2.130.10.10">
    <property type="entry name" value="YVTN repeat-like/Quinoprotein amine dehydrogenase"/>
    <property type="match status" value="2"/>
</dbReference>
<feature type="compositionally biased region" description="Low complexity" evidence="13">
    <location>
        <begin position="378"/>
        <end position="392"/>
    </location>
</feature>
<evidence type="ECO:0000256" key="3">
    <source>
        <dbReference type="ARBA" id="ARBA00022574"/>
    </source>
</evidence>
<dbReference type="PANTHER" id="PTHR19879">
    <property type="entry name" value="TRANSCRIPTION INITIATION FACTOR TFIID"/>
    <property type="match status" value="1"/>
</dbReference>
<keyword evidence="4" id="KW-0808">Transferase</keyword>
<evidence type="ECO:0000256" key="7">
    <source>
        <dbReference type="ARBA" id="ARBA00022777"/>
    </source>
</evidence>
<feature type="compositionally biased region" description="Gly residues" evidence="13">
    <location>
        <begin position="348"/>
        <end position="358"/>
    </location>
</feature>
<reference evidence="15 16" key="1">
    <citation type="submission" date="2017-10" db="EMBL/GenBank/DDBJ databases">
        <title>Draft genome of Longibacter Salinarum.</title>
        <authorList>
            <person name="Goh K.M."/>
            <person name="Shamsir M.S."/>
            <person name="Lim S.W."/>
        </authorList>
    </citation>
    <scope>NUCLEOTIDE SEQUENCE [LARGE SCALE GENOMIC DNA]</scope>
    <source>
        <strain evidence="15 16">KCTC 52045</strain>
    </source>
</reference>
<keyword evidence="7" id="KW-0418">Kinase</keyword>
<dbReference type="PROSITE" id="PS00107">
    <property type="entry name" value="PROTEIN_KINASE_ATP"/>
    <property type="match status" value="1"/>
</dbReference>
<dbReference type="PROSITE" id="PS50082">
    <property type="entry name" value="WD_REPEATS_2"/>
    <property type="match status" value="7"/>
</dbReference>
<dbReference type="SMART" id="SM00220">
    <property type="entry name" value="S_TKc"/>
    <property type="match status" value="1"/>
</dbReference>
<protein>
    <recommendedName>
        <fullName evidence="1">non-specific serine/threonine protein kinase</fullName>
        <ecNumber evidence="1">2.7.11.1</ecNumber>
    </recommendedName>
</protein>
<feature type="repeat" description="WD" evidence="11">
    <location>
        <begin position="415"/>
        <end position="456"/>
    </location>
</feature>
<dbReference type="CDD" id="cd14014">
    <property type="entry name" value="STKc_PknB_like"/>
    <property type="match status" value="1"/>
</dbReference>
<dbReference type="InterPro" id="IPR019775">
    <property type="entry name" value="WD40_repeat_CS"/>
</dbReference>
<dbReference type="Gene3D" id="1.10.510.10">
    <property type="entry name" value="Transferase(Phosphotransferase) domain 1"/>
    <property type="match status" value="1"/>
</dbReference>
<keyword evidence="16" id="KW-1185">Reference proteome</keyword>
<dbReference type="InterPro" id="IPR036322">
    <property type="entry name" value="WD40_repeat_dom_sf"/>
</dbReference>
<organism evidence="15 16">
    <name type="scientific">Longibacter salinarum</name>
    <dbReference type="NCBI Taxonomy" id="1850348"/>
    <lineage>
        <taxon>Bacteria</taxon>
        <taxon>Pseudomonadati</taxon>
        <taxon>Rhodothermota</taxon>
        <taxon>Rhodothermia</taxon>
        <taxon>Rhodothermales</taxon>
        <taxon>Salisaetaceae</taxon>
        <taxon>Longibacter</taxon>
    </lineage>
</organism>
<dbReference type="InterPro" id="IPR017441">
    <property type="entry name" value="Protein_kinase_ATP_BS"/>
</dbReference>
<dbReference type="PROSITE" id="PS00678">
    <property type="entry name" value="WD_REPEATS_1"/>
    <property type="match status" value="2"/>
</dbReference>
<evidence type="ECO:0000256" key="4">
    <source>
        <dbReference type="ARBA" id="ARBA00022679"/>
    </source>
</evidence>
<feature type="repeat" description="WD" evidence="11">
    <location>
        <begin position="672"/>
        <end position="705"/>
    </location>
</feature>
<name>A0A2A8CZE9_9BACT</name>
<feature type="region of interest" description="Disordered" evidence="13">
    <location>
        <begin position="320"/>
        <end position="406"/>
    </location>
</feature>
<dbReference type="GO" id="GO:0005524">
    <property type="term" value="F:ATP binding"/>
    <property type="evidence" value="ECO:0007669"/>
    <property type="project" value="UniProtKB-UniRule"/>
</dbReference>
<dbReference type="InterPro" id="IPR011009">
    <property type="entry name" value="Kinase-like_dom_sf"/>
</dbReference>
<feature type="repeat" description="WD" evidence="11">
    <location>
        <begin position="499"/>
        <end position="541"/>
    </location>
</feature>
<dbReference type="GO" id="GO:0004674">
    <property type="term" value="F:protein serine/threonine kinase activity"/>
    <property type="evidence" value="ECO:0007669"/>
    <property type="project" value="UniProtKB-KW"/>
</dbReference>
<dbReference type="Pfam" id="PF00069">
    <property type="entry name" value="Pkinase"/>
    <property type="match status" value="1"/>
</dbReference>
<keyword evidence="2" id="KW-0723">Serine/threonine-protein kinase</keyword>
<sequence>MSRTNCIQDMSEANKRCPYCHEEILAAARKCKHCGEWLEDPPTTSAGTGSFSNPETVVRDAMASQYEINKELGRGGMAIVYKAVQSSLGRPVALKVLPQGLTHDQKLLERFHREAKSAAMLNHPHIVTIFDEGEMNGVHYMAMEYLTGRDLHEIIQEGGPLPSDEAVALIAPVAEALGYAHTRDTVHRDVKSSNVMVTDVGRPVLMDFGIAYASSESRLTQTGTVLGTPEYMSPEQARGNEVDPRSDLYSLGVVLYETVTGTLPHTGGHPMSVVYKVLHESYTPPSRHNPDCPDWLEMIIAKLLMKDADDRYQTGQDVADALNANDPGEDVEVPQGGGGGASVSAPSGDGGGSGGGNGVAPDAPKTQVYRPGDDSAETETATAASTETATAEASEDASQNENQPQRQRLHIVRSLNGNADWVNAVAFSPDGQYALSGAEDNTVKLWEVVTGRQIQTFTGLDSQPISVALSPDGSHLVSESSNGHVRLWNVESGQAVRTFERHSEAVLAATFSPDGEYVLSGCGEAGTLRMWETDTGNVVRTFDHNPEAIFSLAFSPDGKYVLTGSGQSGTLKLWDAASGSVVRTFDEGDWDSTYVFSVSFSPDGRYALSGSDDMTARLWDVESGELLRTFDGHSGLVIAVSFSPDGQYVLSGSSDMKVQLWKVDTGSLGYVFEGDADGVNAIAFSPDGRYVLSGSKDNDVKLWTP</sequence>
<evidence type="ECO:0000256" key="10">
    <source>
        <dbReference type="ARBA" id="ARBA00048679"/>
    </source>
</evidence>
<feature type="repeat" description="WD" evidence="11">
    <location>
        <begin position="542"/>
        <end position="584"/>
    </location>
</feature>
<feature type="domain" description="Protein kinase" evidence="14">
    <location>
        <begin position="66"/>
        <end position="323"/>
    </location>
</feature>
<gene>
    <name evidence="15" type="ORF">CRI94_07995</name>
</gene>
<dbReference type="PROSITE" id="PS50294">
    <property type="entry name" value="WD_REPEATS_REGION"/>
    <property type="match status" value="5"/>
</dbReference>
<evidence type="ECO:0000259" key="14">
    <source>
        <dbReference type="PROSITE" id="PS50011"/>
    </source>
</evidence>
<evidence type="ECO:0000256" key="13">
    <source>
        <dbReference type="SAM" id="MobiDB-lite"/>
    </source>
</evidence>
<evidence type="ECO:0000256" key="2">
    <source>
        <dbReference type="ARBA" id="ARBA00022527"/>
    </source>
</evidence>
<proteinExistence type="predicted"/>
<evidence type="ECO:0000313" key="16">
    <source>
        <dbReference type="Proteomes" id="UP000220102"/>
    </source>
</evidence>
<keyword evidence="5" id="KW-0677">Repeat</keyword>
<dbReference type="Pfam" id="PF00400">
    <property type="entry name" value="WD40"/>
    <property type="match status" value="7"/>
</dbReference>